<protein>
    <submittedName>
        <fullName evidence="1">Uncharacterized protein</fullName>
    </submittedName>
</protein>
<dbReference type="GO" id="GO:0003676">
    <property type="term" value="F:nucleic acid binding"/>
    <property type="evidence" value="ECO:0007669"/>
    <property type="project" value="InterPro"/>
</dbReference>
<dbReference type="Gene3D" id="3.30.420.10">
    <property type="entry name" value="Ribonuclease H-like superfamily/Ribonuclease H"/>
    <property type="match status" value="1"/>
</dbReference>
<sequence>MHELLRVLWAYRTTLRESTQETPFNLVYGTEAVLPTEIGEEIWRVRSYDIARNPKSGREDLDLGEENREMVQRKVHIYKSKMVRAYDDKVHPRDFKEGDLVL</sequence>
<proteinExistence type="predicted"/>
<evidence type="ECO:0000313" key="1">
    <source>
        <dbReference type="EMBL" id="KAL0331591.1"/>
    </source>
</evidence>
<dbReference type="PANTHER" id="PTHR48475">
    <property type="entry name" value="RIBONUCLEASE H"/>
    <property type="match status" value="1"/>
</dbReference>
<dbReference type="EMBL" id="JACGWK010000010">
    <property type="protein sequence ID" value="KAL0331591.1"/>
    <property type="molecule type" value="Genomic_DNA"/>
</dbReference>
<gene>
    <name evidence="1" type="ORF">Sangu_1704600</name>
</gene>
<organism evidence="1">
    <name type="scientific">Sesamum angustifolium</name>
    <dbReference type="NCBI Taxonomy" id="2727405"/>
    <lineage>
        <taxon>Eukaryota</taxon>
        <taxon>Viridiplantae</taxon>
        <taxon>Streptophyta</taxon>
        <taxon>Embryophyta</taxon>
        <taxon>Tracheophyta</taxon>
        <taxon>Spermatophyta</taxon>
        <taxon>Magnoliopsida</taxon>
        <taxon>eudicotyledons</taxon>
        <taxon>Gunneridae</taxon>
        <taxon>Pentapetalae</taxon>
        <taxon>asterids</taxon>
        <taxon>lamiids</taxon>
        <taxon>Lamiales</taxon>
        <taxon>Pedaliaceae</taxon>
        <taxon>Sesamum</taxon>
    </lineage>
</organism>
<dbReference type="InterPro" id="IPR036397">
    <property type="entry name" value="RNaseH_sf"/>
</dbReference>
<name>A0AAW2MKL6_9LAMI</name>
<comment type="caution">
    <text evidence="1">The sequence shown here is derived from an EMBL/GenBank/DDBJ whole genome shotgun (WGS) entry which is preliminary data.</text>
</comment>
<accession>A0AAW2MKL6</accession>
<dbReference type="PANTHER" id="PTHR48475:SF1">
    <property type="entry name" value="RNASE H TYPE-1 DOMAIN-CONTAINING PROTEIN"/>
    <property type="match status" value="1"/>
</dbReference>
<dbReference type="AlphaFoldDB" id="A0AAW2MKL6"/>
<reference evidence="1" key="1">
    <citation type="submission" date="2020-06" db="EMBL/GenBank/DDBJ databases">
        <authorList>
            <person name="Li T."/>
            <person name="Hu X."/>
            <person name="Zhang T."/>
            <person name="Song X."/>
            <person name="Zhang H."/>
            <person name="Dai N."/>
            <person name="Sheng W."/>
            <person name="Hou X."/>
            <person name="Wei L."/>
        </authorList>
    </citation>
    <scope>NUCLEOTIDE SEQUENCE</scope>
    <source>
        <strain evidence="1">G01</strain>
        <tissue evidence="1">Leaf</tissue>
    </source>
</reference>
<reference evidence="1" key="2">
    <citation type="journal article" date="2024" name="Plant">
        <title>Genomic evolution and insights into agronomic trait innovations of Sesamum species.</title>
        <authorList>
            <person name="Miao H."/>
            <person name="Wang L."/>
            <person name="Qu L."/>
            <person name="Liu H."/>
            <person name="Sun Y."/>
            <person name="Le M."/>
            <person name="Wang Q."/>
            <person name="Wei S."/>
            <person name="Zheng Y."/>
            <person name="Lin W."/>
            <person name="Duan Y."/>
            <person name="Cao H."/>
            <person name="Xiong S."/>
            <person name="Wang X."/>
            <person name="Wei L."/>
            <person name="Li C."/>
            <person name="Ma Q."/>
            <person name="Ju M."/>
            <person name="Zhao R."/>
            <person name="Li G."/>
            <person name="Mu C."/>
            <person name="Tian Q."/>
            <person name="Mei H."/>
            <person name="Zhang T."/>
            <person name="Gao T."/>
            <person name="Zhang H."/>
        </authorList>
    </citation>
    <scope>NUCLEOTIDE SEQUENCE</scope>
    <source>
        <strain evidence="1">G01</strain>
    </source>
</reference>